<dbReference type="Proteomes" id="UP000297595">
    <property type="component" value="Unassembled WGS sequence"/>
</dbReference>
<feature type="region of interest" description="Disordered" evidence="1">
    <location>
        <begin position="75"/>
        <end position="104"/>
    </location>
</feature>
<organism evidence="2 3">
    <name type="scientific">Orbilia oligospora</name>
    <name type="common">Nematode-trapping fungus</name>
    <name type="synonym">Arthrobotrys oligospora</name>
    <dbReference type="NCBI Taxonomy" id="2813651"/>
    <lineage>
        <taxon>Eukaryota</taxon>
        <taxon>Fungi</taxon>
        <taxon>Dikarya</taxon>
        <taxon>Ascomycota</taxon>
        <taxon>Pezizomycotina</taxon>
        <taxon>Orbiliomycetes</taxon>
        <taxon>Orbiliales</taxon>
        <taxon>Orbiliaceae</taxon>
        <taxon>Orbilia</taxon>
    </lineage>
</organism>
<comment type="caution">
    <text evidence="2">The sequence shown here is derived from an EMBL/GenBank/DDBJ whole genome shotgun (WGS) entry which is preliminary data.</text>
</comment>
<reference evidence="2 3" key="1">
    <citation type="submission" date="2019-03" db="EMBL/GenBank/DDBJ databases">
        <title>Nematode-trapping fungi genome.</title>
        <authorList>
            <person name="Vidal-Diez De Ulzurrun G."/>
        </authorList>
    </citation>
    <scope>NUCLEOTIDE SEQUENCE [LARGE SCALE GENOMIC DNA]</scope>
    <source>
        <strain evidence="2 3">TWF154</strain>
    </source>
</reference>
<name>A0A8H2DSY6_ORBOL</name>
<sequence length="104" mass="11765">MIFPCAMLFAYWLDGNTGTLKPQRTSKEGLWAIQKGTAELRSVKLKFNLRSSRISSDRSMDVTDHNHALFFNNAKEDHVSSQHQELGGFSVERRGSRPQSGTDH</sequence>
<evidence type="ECO:0000313" key="2">
    <source>
        <dbReference type="EMBL" id="TGJ64347.1"/>
    </source>
</evidence>
<accession>A0A8H2DSY6</accession>
<gene>
    <name evidence="2" type="ORF">EYR41_010408</name>
</gene>
<proteinExistence type="predicted"/>
<evidence type="ECO:0000256" key="1">
    <source>
        <dbReference type="SAM" id="MobiDB-lite"/>
    </source>
</evidence>
<dbReference type="EMBL" id="SOZJ01000007">
    <property type="protein sequence ID" value="TGJ64347.1"/>
    <property type="molecule type" value="Genomic_DNA"/>
</dbReference>
<evidence type="ECO:0000313" key="3">
    <source>
        <dbReference type="Proteomes" id="UP000297595"/>
    </source>
</evidence>
<dbReference type="AlphaFoldDB" id="A0A8H2DSY6"/>
<protein>
    <submittedName>
        <fullName evidence="2">Uncharacterized protein</fullName>
    </submittedName>
</protein>